<evidence type="ECO:0000313" key="1">
    <source>
        <dbReference type="EMBL" id="GAU25201.1"/>
    </source>
</evidence>
<sequence length="124" mass="14018">MVVTMIIGKISFWAPPTRCSSMNSWTNVFNFLPTKGPVLFSTDSISVTLRFPGLVVYFQLRWLFKCFWNVGFCSLSSERTTMMAETSLRGENRILPPVQPISSQISSIPTTWWRSVATPTVDST</sequence>
<dbReference type="Proteomes" id="UP000242715">
    <property type="component" value="Unassembled WGS sequence"/>
</dbReference>
<reference evidence="2" key="1">
    <citation type="journal article" date="2017" name="Front. Plant Sci.">
        <title>Climate Clever Clovers: New Paradigm to Reduce the Environmental Footprint of Ruminants by Breeding Low Methanogenic Forages Utilizing Haplotype Variation.</title>
        <authorList>
            <person name="Kaur P."/>
            <person name="Appels R."/>
            <person name="Bayer P.E."/>
            <person name="Keeble-Gagnere G."/>
            <person name="Wang J."/>
            <person name="Hirakawa H."/>
            <person name="Shirasawa K."/>
            <person name="Vercoe P."/>
            <person name="Stefanova K."/>
            <person name="Durmic Z."/>
            <person name="Nichols P."/>
            <person name="Revell C."/>
            <person name="Isobe S.N."/>
            <person name="Edwards D."/>
            <person name="Erskine W."/>
        </authorList>
    </citation>
    <scope>NUCLEOTIDE SEQUENCE [LARGE SCALE GENOMIC DNA]</scope>
    <source>
        <strain evidence="2">cv. Daliak</strain>
    </source>
</reference>
<protein>
    <submittedName>
        <fullName evidence="1">Uncharacterized protein</fullName>
    </submittedName>
</protein>
<evidence type="ECO:0000313" key="2">
    <source>
        <dbReference type="Proteomes" id="UP000242715"/>
    </source>
</evidence>
<proteinExistence type="predicted"/>
<dbReference type="EMBL" id="DF973306">
    <property type="protein sequence ID" value="GAU25201.1"/>
    <property type="molecule type" value="Genomic_DNA"/>
</dbReference>
<organism evidence="1 2">
    <name type="scientific">Trifolium subterraneum</name>
    <name type="common">Subterranean clover</name>
    <dbReference type="NCBI Taxonomy" id="3900"/>
    <lineage>
        <taxon>Eukaryota</taxon>
        <taxon>Viridiplantae</taxon>
        <taxon>Streptophyta</taxon>
        <taxon>Embryophyta</taxon>
        <taxon>Tracheophyta</taxon>
        <taxon>Spermatophyta</taxon>
        <taxon>Magnoliopsida</taxon>
        <taxon>eudicotyledons</taxon>
        <taxon>Gunneridae</taxon>
        <taxon>Pentapetalae</taxon>
        <taxon>rosids</taxon>
        <taxon>fabids</taxon>
        <taxon>Fabales</taxon>
        <taxon>Fabaceae</taxon>
        <taxon>Papilionoideae</taxon>
        <taxon>50 kb inversion clade</taxon>
        <taxon>NPAAA clade</taxon>
        <taxon>Hologalegina</taxon>
        <taxon>IRL clade</taxon>
        <taxon>Trifolieae</taxon>
        <taxon>Trifolium</taxon>
    </lineage>
</organism>
<gene>
    <name evidence="1" type="ORF">TSUD_151010</name>
</gene>
<keyword evidence="2" id="KW-1185">Reference proteome</keyword>
<accession>A0A2Z6LZN8</accession>
<name>A0A2Z6LZN8_TRISU</name>
<dbReference type="AlphaFoldDB" id="A0A2Z6LZN8"/>